<sequence>MVIFPRKEGPYVVKLVEDGWNKLVAERRTRGAKTRGDSYVECAKVQIVDTERRYNVLVKYATDLPPIYMLLRSIFDMKTQRDPLTISCHKGDIAISILKKSNSGWSQKTHYFYPFFSLFYFNLKFTSREG</sequence>
<gene>
    <name evidence="1" type="ORF">HICCMSTLAB_LOCUS1370</name>
</gene>
<evidence type="ECO:0000313" key="1">
    <source>
        <dbReference type="EMBL" id="CAG5075216.1"/>
    </source>
</evidence>
<dbReference type="AlphaFoldDB" id="A0A8J2H2E9"/>
<reference evidence="1" key="1">
    <citation type="submission" date="2021-04" db="EMBL/GenBank/DDBJ databases">
        <authorList>
            <person name="Chebbi M.A.C M."/>
        </authorList>
    </citation>
    <scope>NUCLEOTIDE SEQUENCE</scope>
</reference>
<keyword evidence="2" id="KW-1185">Reference proteome</keyword>
<accession>A0A8J2H2E9</accession>
<organism evidence="1 2">
    <name type="scientific">Cotesia congregata</name>
    <name type="common">Parasitoid wasp</name>
    <name type="synonym">Apanteles congregatus</name>
    <dbReference type="NCBI Taxonomy" id="51543"/>
    <lineage>
        <taxon>Eukaryota</taxon>
        <taxon>Metazoa</taxon>
        <taxon>Ecdysozoa</taxon>
        <taxon>Arthropoda</taxon>
        <taxon>Hexapoda</taxon>
        <taxon>Insecta</taxon>
        <taxon>Pterygota</taxon>
        <taxon>Neoptera</taxon>
        <taxon>Endopterygota</taxon>
        <taxon>Hymenoptera</taxon>
        <taxon>Apocrita</taxon>
        <taxon>Ichneumonoidea</taxon>
        <taxon>Braconidae</taxon>
        <taxon>Microgastrinae</taxon>
        <taxon>Cotesia</taxon>
    </lineage>
</organism>
<protein>
    <submittedName>
        <fullName evidence="1">Uncharacterized protein</fullName>
    </submittedName>
</protein>
<evidence type="ECO:0000313" key="2">
    <source>
        <dbReference type="Proteomes" id="UP000786811"/>
    </source>
</evidence>
<dbReference type="Proteomes" id="UP000786811">
    <property type="component" value="Unassembled WGS sequence"/>
</dbReference>
<proteinExistence type="predicted"/>
<name>A0A8J2H2E9_COTCN</name>
<dbReference type="EMBL" id="CAJNRD030001116">
    <property type="protein sequence ID" value="CAG5075216.1"/>
    <property type="molecule type" value="Genomic_DNA"/>
</dbReference>
<comment type="caution">
    <text evidence="1">The sequence shown here is derived from an EMBL/GenBank/DDBJ whole genome shotgun (WGS) entry which is preliminary data.</text>
</comment>